<protein>
    <submittedName>
        <fullName evidence="2">Uncharacterized protein</fullName>
    </submittedName>
</protein>
<evidence type="ECO:0000256" key="1">
    <source>
        <dbReference type="SAM" id="MobiDB-lite"/>
    </source>
</evidence>
<proteinExistence type="predicted"/>
<dbReference type="Proteomes" id="UP001583177">
    <property type="component" value="Unassembled WGS sequence"/>
</dbReference>
<accession>A0ABR3W5Y4</accession>
<evidence type="ECO:0000313" key="2">
    <source>
        <dbReference type="EMBL" id="KAL1853987.1"/>
    </source>
</evidence>
<sequence length="311" mass="37028">MKRTPVTLMRTSQRWKVEDETEDDAEQVSEEEKDCECGGEDSECDCRFEDDSDPDEESERSYEGSDADDYYDLKKEREERKWEKLQERMEKDRVLELERSKEEEVRAAYKSLRKAEKEHRTIPVESLASQGFKLFCSDHVNHCHDDYYFYPTKEVKFYHMDGTWEHPFNPHVRPESGYEADMLYGRLYLNDRATCTFGPFRPRSHASWKPVKVKSSNGVYELSFQFIGKGYLKLRLSSEFVFMDRHNSDEDPPPTAPEVFDFVGIWFDRDKELEEAEQREAEMELRRLRAPSPRESWFELNHPMGARRSGW</sequence>
<reference evidence="2 3" key="1">
    <citation type="journal article" date="2024" name="IMA Fungus">
        <title>IMA Genome - F19 : A genome assembly and annotation guide to empower mycologists, including annotated draft genome sequences of Ceratocystis pirilliformis, Diaporthe australafricana, Fusarium ophioides, Paecilomyces lecythidis, and Sporothrix stenoceras.</title>
        <authorList>
            <person name="Aylward J."/>
            <person name="Wilson A.M."/>
            <person name="Visagie C.M."/>
            <person name="Spraker J."/>
            <person name="Barnes I."/>
            <person name="Buitendag C."/>
            <person name="Ceriani C."/>
            <person name="Del Mar Angel L."/>
            <person name="du Plessis D."/>
            <person name="Fuchs T."/>
            <person name="Gasser K."/>
            <person name="Kramer D."/>
            <person name="Li W."/>
            <person name="Munsamy K."/>
            <person name="Piso A."/>
            <person name="Price J.L."/>
            <person name="Sonnekus B."/>
            <person name="Thomas C."/>
            <person name="van der Nest A."/>
            <person name="van Dijk A."/>
            <person name="van Heerden A."/>
            <person name="van Vuuren N."/>
            <person name="Yilmaz N."/>
            <person name="Duong T.A."/>
            <person name="van der Merwe N.A."/>
            <person name="Wingfield M.J."/>
            <person name="Wingfield B.D."/>
        </authorList>
    </citation>
    <scope>NUCLEOTIDE SEQUENCE [LARGE SCALE GENOMIC DNA]</scope>
    <source>
        <strain evidence="2 3">CMW 18300</strain>
    </source>
</reference>
<name>A0ABR3W5Y4_9PEZI</name>
<evidence type="ECO:0000313" key="3">
    <source>
        <dbReference type="Proteomes" id="UP001583177"/>
    </source>
</evidence>
<gene>
    <name evidence="2" type="ORF">Daus18300_011576</name>
</gene>
<feature type="region of interest" description="Disordered" evidence="1">
    <location>
        <begin position="1"/>
        <end position="70"/>
    </location>
</feature>
<dbReference type="EMBL" id="JAWRVE010000143">
    <property type="protein sequence ID" value="KAL1853987.1"/>
    <property type="molecule type" value="Genomic_DNA"/>
</dbReference>
<feature type="compositionally biased region" description="Acidic residues" evidence="1">
    <location>
        <begin position="19"/>
        <end position="43"/>
    </location>
</feature>
<comment type="caution">
    <text evidence="2">The sequence shown here is derived from an EMBL/GenBank/DDBJ whole genome shotgun (WGS) entry which is preliminary data.</text>
</comment>
<organism evidence="2 3">
    <name type="scientific">Diaporthe australafricana</name>
    <dbReference type="NCBI Taxonomy" id="127596"/>
    <lineage>
        <taxon>Eukaryota</taxon>
        <taxon>Fungi</taxon>
        <taxon>Dikarya</taxon>
        <taxon>Ascomycota</taxon>
        <taxon>Pezizomycotina</taxon>
        <taxon>Sordariomycetes</taxon>
        <taxon>Sordariomycetidae</taxon>
        <taxon>Diaporthales</taxon>
        <taxon>Diaporthaceae</taxon>
        <taxon>Diaporthe</taxon>
    </lineage>
</organism>
<keyword evidence="3" id="KW-1185">Reference proteome</keyword>